<evidence type="ECO:0000313" key="6">
    <source>
        <dbReference type="RefSeq" id="XP_012684572.2"/>
    </source>
</evidence>
<dbReference type="AlphaFoldDB" id="A0A6P3VYY6"/>
<evidence type="ECO:0000259" key="4">
    <source>
        <dbReference type="PROSITE" id="PS50835"/>
    </source>
</evidence>
<feature type="region of interest" description="Disordered" evidence="1">
    <location>
        <begin position="525"/>
        <end position="556"/>
    </location>
</feature>
<dbReference type="InterPro" id="IPR007110">
    <property type="entry name" value="Ig-like_dom"/>
</dbReference>
<dbReference type="Gene3D" id="2.60.40.10">
    <property type="entry name" value="Immunoglobulins"/>
    <property type="match status" value="4"/>
</dbReference>
<dbReference type="Pfam" id="PF07686">
    <property type="entry name" value="V-set"/>
    <property type="match status" value="1"/>
</dbReference>
<feature type="chain" id="PRO_5028219079" evidence="3">
    <location>
        <begin position="24"/>
        <end position="564"/>
    </location>
</feature>
<name>A0A6P3VYY6_CLUHA</name>
<protein>
    <submittedName>
        <fullName evidence="6">Sialic acid-binding Ig-like lectin 12</fullName>
    </submittedName>
</protein>
<dbReference type="PANTHER" id="PTHR46484:SF3">
    <property type="entry name" value="MYELIN-ASSOCIATED GLYCOPROTEIN-LIKE"/>
    <property type="match status" value="1"/>
</dbReference>
<evidence type="ECO:0000256" key="1">
    <source>
        <dbReference type="SAM" id="MobiDB-lite"/>
    </source>
</evidence>
<dbReference type="SMART" id="SM00409">
    <property type="entry name" value="IG"/>
    <property type="match status" value="3"/>
</dbReference>
<dbReference type="GeneID" id="105901636"/>
<dbReference type="Proteomes" id="UP000515152">
    <property type="component" value="Chromosome 11"/>
</dbReference>
<feature type="compositionally biased region" description="Basic and acidic residues" evidence="1">
    <location>
        <begin position="528"/>
        <end position="547"/>
    </location>
</feature>
<evidence type="ECO:0000256" key="2">
    <source>
        <dbReference type="SAM" id="Phobius"/>
    </source>
</evidence>
<evidence type="ECO:0000313" key="5">
    <source>
        <dbReference type="Proteomes" id="UP000515152"/>
    </source>
</evidence>
<dbReference type="InterPro" id="IPR003599">
    <property type="entry name" value="Ig_sub"/>
</dbReference>
<keyword evidence="2" id="KW-0472">Membrane</keyword>
<proteinExistence type="predicted"/>
<dbReference type="SUPFAM" id="SSF48726">
    <property type="entry name" value="Immunoglobulin"/>
    <property type="match status" value="3"/>
</dbReference>
<sequence length="564" mass="62686">MGLAEVIVFFSLALACSLGGLHALTLVVPERVSALAGSCLLIPCSFSQPMRPMEVETRLRYHWRSPMGALFATVPRTVLNSEDSSRVHKDFRGRVSLTGDTSKGDCSVTVSEVKQRDASSYVLEMRRRGDMSWSKAAFELNVSSFPEMPRLTGPEAVTDGQLVVLNCTVGFPCPSQTPTLRWRWARGQPDNRTVLGEPHVLLSPDKRSLLWASLSFTASYQLKPRIRCEVVYQHGSPVVVTKDIHVRFPPKEVHIRLHTLAVREGGSALLECSCKADPPVEEYDWSYTQRGRNHSSLLHALIIRIENVTRNTRVVCTAKNRLGWTASPATPINVEYKPHISSKSSCGWDGNVVHCRCIMNSNPRAAITWSVNGSLPPHGYNGSVLVHHNGTVTATLVGLADIPPAVVCYANNAHGNDSHPLLQEAHSSLLWMLVAALCVAVSFLLTIAAVLLCCCRRPAGRRATVINHRSQAVYPGDVDIYQEHTPLYINCTEVTHVYSNGSYQLVYQNCTPCFVRTKQTHKRQRRAGWRDRVIRDTERQRSRERPRPAAPTAESDTAIYLEVI</sequence>
<dbReference type="InterPro" id="IPR013106">
    <property type="entry name" value="Ig_V-set"/>
</dbReference>
<dbReference type="PROSITE" id="PS50835">
    <property type="entry name" value="IG_LIKE"/>
    <property type="match status" value="2"/>
</dbReference>
<keyword evidence="5" id="KW-1185">Reference proteome</keyword>
<dbReference type="InterPro" id="IPR013783">
    <property type="entry name" value="Ig-like_fold"/>
</dbReference>
<organism evidence="5 6">
    <name type="scientific">Clupea harengus</name>
    <name type="common">Atlantic herring</name>
    <dbReference type="NCBI Taxonomy" id="7950"/>
    <lineage>
        <taxon>Eukaryota</taxon>
        <taxon>Metazoa</taxon>
        <taxon>Chordata</taxon>
        <taxon>Craniata</taxon>
        <taxon>Vertebrata</taxon>
        <taxon>Euteleostomi</taxon>
        <taxon>Actinopterygii</taxon>
        <taxon>Neopterygii</taxon>
        <taxon>Teleostei</taxon>
        <taxon>Clupei</taxon>
        <taxon>Clupeiformes</taxon>
        <taxon>Clupeoidei</taxon>
        <taxon>Clupeidae</taxon>
        <taxon>Clupea</taxon>
    </lineage>
</organism>
<accession>A0A6P3VYY6</accession>
<dbReference type="InterPro" id="IPR036179">
    <property type="entry name" value="Ig-like_dom_sf"/>
</dbReference>
<reference evidence="6" key="1">
    <citation type="submission" date="2025-08" db="UniProtKB">
        <authorList>
            <consortium name="RefSeq"/>
        </authorList>
    </citation>
    <scope>IDENTIFICATION</scope>
</reference>
<dbReference type="OrthoDB" id="25840at2759"/>
<keyword evidence="2" id="KW-1133">Transmembrane helix</keyword>
<gene>
    <name evidence="6" type="primary">LOC105901636</name>
</gene>
<dbReference type="KEGG" id="char:105901636"/>
<feature type="transmembrane region" description="Helical" evidence="2">
    <location>
        <begin position="429"/>
        <end position="452"/>
    </location>
</feature>
<dbReference type="PANTHER" id="PTHR46484">
    <property type="entry name" value="SI:CH211-171H4.5-RELATED"/>
    <property type="match status" value="1"/>
</dbReference>
<keyword evidence="2" id="KW-0812">Transmembrane</keyword>
<evidence type="ECO:0000256" key="3">
    <source>
        <dbReference type="SAM" id="SignalP"/>
    </source>
</evidence>
<feature type="domain" description="Ig-like" evidence="4">
    <location>
        <begin position="250"/>
        <end position="335"/>
    </location>
</feature>
<dbReference type="RefSeq" id="XP_012684572.2">
    <property type="nucleotide sequence ID" value="XM_012829118.2"/>
</dbReference>
<feature type="domain" description="Ig-like" evidence="4">
    <location>
        <begin position="146"/>
        <end position="245"/>
    </location>
</feature>
<feature type="signal peptide" evidence="3">
    <location>
        <begin position="1"/>
        <end position="23"/>
    </location>
</feature>
<keyword evidence="3" id="KW-0732">Signal</keyword>